<accession>A0AAN6GY63</accession>
<dbReference type="EMBL" id="JAPDMZ010000003">
    <property type="protein sequence ID" value="KAK0557726.1"/>
    <property type="molecule type" value="Genomic_DNA"/>
</dbReference>
<evidence type="ECO:0000313" key="1">
    <source>
        <dbReference type="EMBL" id="KAK0557726.1"/>
    </source>
</evidence>
<reference evidence="1" key="1">
    <citation type="journal article" date="2023" name="PhytoFront">
        <title>Draft Genome Resources of Seven Strains of Tilletia horrida, Causal Agent of Kernel Smut of Rice.</title>
        <authorList>
            <person name="Khanal S."/>
            <person name="Antony Babu S."/>
            <person name="Zhou X.G."/>
        </authorList>
    </citation>
    <scope>NUCLEOTIDE SEQUENCE</scope>
    <source>
        <strain evidence="1">TX6</strain>
    </source>
</reference>
<sequence>MSHNALNRHHRRGTMTASAEVFGVAELVQIIAQHVATQDLAAFRLVNRFASIFGAPHQFTYHCFPWSKTRTIGRALGKNAEYLRHIRHIIVDDGFDSWESGGDDFYLTQKRRAQWSRLYDLLEAPHLTSLETVDLKASIGWACQMEQLTQPHFKMDNRLSNSLRSLCLTGITDASLRRVEPASITLWWNAVAALIEHCVKVQTQRGKLRFRHFHIGVEGNANCLCGPPTPTFITAFRAHLMDILESLTLGKISYATLRSMLGPFNIPPNAELSTQIQYQWPKWTNLRKLKISFGLAADIASSQLLDNMLNSCPELEELYLSFGPSQPVLLMATIKSLRHLCIEVPELVLGAHVRGERERDRLIDFISQQQEALLTLKLEHLWMRDNMSGRHNSNPFSNLPPVQLSVQQLPNLQACTGNYVEFRPSSLSAICRWSCTPPPAFEFTYQPSATSIPIDSSPNLDSFVSFFSFQLAYIDTKKLTFLTVTISKAISAEYSLAAIAKSSQKGDLPDLAEIELDFSKDASAMPVTREATLFMCRDIIARAGSISTLRSFTLRIGHITSEATEVNLEDIIFPGTEAPYHLDTISDGVDLYDRTVLFDDGPVGIHSRVRFRKRLGRHHPGRARTLVEPEPRLPLWWGECYKLRRTPQLISFGDPFPSVLEHFYAKDENLPGVRAPITRSLPSERATPGPPPYWQ</sequence>
<organism evidence="1 2">
    <name type="scientific">Tilletia horrida</name>
    <dbReference type="NCBI Taxonomy" id="155126"/>
    <lineage>
        <taxon>Eukaryota</taxon>
        <taxon>Fungi</taxon>
        <taxon>Dikarya</taxon>
        <taxon>Basidiomycota</taxon>
        <taxon>Ustilaginomycotina</taxon>
        <taxon>Exobasidiomycetes</taxon>
        <taxon>Tilletiales</taxon>
        <taxon>Tilletiaceae</taxon>
        <taxon>Tilletia</taxon>
    </lineage>
</organism>
<keyword evidence="2" id="KW-1185">Reference proteome</keyword>
<comment type="caution">
    <text evidence="1">The sequence shown here is derived from an EMBL/GenBank/DDBJ whole genome shotgun (WGS) entry which is preliminary data.</text>
</comment>
<dbReference type="AlphaFoldDB" id="A0AAN6GY63"/>
<dbReference type="Proteomes" id="UP001176517">
    <property type="component" value="Unassembled WGS sequence"/>
</dbReference>
<gene>
    <name evidence="1" type="ORF">OC846_000293</name>
</gene>
<proteinExistence type="predicted"/>
<evidence type="ECO:0000313" key="2">
    <source>
        <dbReference type="Proteomes" id="UP001176517"/>
    </source>
</evidence>
<name>A0AAN6GY63_9BASI</name>
<protein>
    <submittedName>
        <fullName evidence="1">Uncharacterized protein</fullName>
    </submittedName>
</protein>